<dbReference type="Proteomes" id="UP000091857">
    <property type="component" value="Chromosome 3"/>
</dbReference>
<accession>A0ACB7I0F2</accession>
<protein>
    <submittedName>
        <fullName evidence="1">Uncharacterized protein</fullName>
    </submittedName>
</protein>
<dbReference type="EMBL" id="CM004389">
    <property type="protein sequence ID" value="KAG8657960.1"/>
    <property type="molecule type" value="Genomic_DNA"/>
</dbReference>
<reference evidence="2" key="1">
    <citation type="journal article" date="2016" name="Nat. Biotechnol.">
        <title>Sequencing wild and cultivated cassava and related species reveals extensive interspecific hybridization and genetic diversity.</title>
        <authorList>
            <person name="Bredeson J.V."/>
            <person name="Lyons J.B."/>
            <person name="Prochnik S.E."/>
            <person name="Wu G.A."/>
            <person name="Ha C.M."/>
            <person name="Edsinger-Gonzales E."/>
            <person name="Grimwood J."/>
            <person name="Schmutz J."/>
            <person name="Rabbi I.Y."/>
            <person name="Egesi C."/>
            <person name="Nauluvula P."/>
            <person name="Lebot V."/>
            <person name="Ndunguru J."/>
            <person name="Mkamilo G."/>
            <person name="Bart R.S."/>
            <person name="Setter T.L."/>
            <person name="Gleadow R.M."/>
            <person name="Kulakow P."/>
            <person name="Ferguson M.E."/>
            <person name="Rounsley S."/>
            <person name="Rokhsar D.S."/>
        </authorList>
    </citation>
    <scope>NUCLEOTIDE SEQUENCE [LARGE SCALE GENOMIC DNA]</scope>
    <source>
        <strain evidence="2">cv. AM560-2</strain>
    </source>
</reference>
<gene>
    <name evidence="1" type="ORF">MANES_03G108966v8</name>
</gene>
<name>A0ACB7I0F2_MANES</name>
<evidence type="ECO:0000313" key="2">
    <source>
        <dbReference type="Proteomes" id="UP000091857"/>
    </source>
</evidence>
<sequence length="301" mass="34629">MDPFIGGWPGHLRKPKIRPSCGNQPCQVSEFPLAKPAEHPTTGCFCLVGLLAHQPVNRPCSKYATFIPVLDKFNFVIKYWGIPPSITELFRLLGTKLNFSTSFHLQTNGQTKRFKRRQPLTRHTVATSYGGRSPSTEITKEYLSKASKKMKKWADILRRHVKFKKGDLVMVKLLPHLQRDYGKVHKDLLRRYEGPFLIEKRIGKVTYRVNLPDHIESHLVFHVSMLKPFHKNEGKPSRGVCQRAPAAIGRSYANQVKEIVSHRVVPMRGNHPSYKEYLVHWKRLSDAEATWETTQSNELNN</sequence>
<keyword evidence="2" id="KW-1185">Reference proteome</keyword>
<evidence type="ECO:0000313" key="1">
    <source>
        <dbReference type="EMBL" id="KAG8657960.1"/>
    </source>
</evidence>
<organism evidence="1 2">
    <name type="scientific">Manihot esculenta</name>
    <name type="common">Cassava</name>
    <name type="synonym">Jatropha manihot</name>
    <dbReference type="NCBI Taxonomy" id="3983"/>
    <lineage>
        <taxon>Eukaryota</taxon>
        <taxon>Viridiplantae</taxon>
        <taxon>Streptophyta</taxon>
        <taxon>Embryophyta</taxon>
        <taxon>Tracheophyta</taxon>
        <taxon>Spermatophyta</taxon>
        <taxon>Magnoliopsida</taxon>
        <taxon>eudicotyledons</taxon>
        <taxon>Gunneridae</taxon>
        <taxon>Pentapetalae</taxon>
        <taxon>rosids</taxon>
        <taxon>fabids</taxon>
        <taxon>Malpighiales</taxon>
        <taxon>Euphorbiaceae</taxon>
        <taxon>Crotonoideae</taxon>
        <taxon>Manihoteae</taxon>
        <taxon>Manihot</taxon>
    </lineage>
</organism>
<proteinExistence type="predicted"/>
<comment type="caution">
    <text evidence="1">The sequence shown here is derived from an EMBL/GenBank/DDBJ whole genome shotgun (WGS) entry which is preliminary data.</text>
</comment>